<organism evidence="2 3">
    <name type="scientific">Pseudanabaena frigida</name>
    <dbReference type="NCBI Taxonomy" id="945775"/>
    <lineage>
        <taxon>Bacteria</taxon>
        <taxon>Bacillati</taxon>
        <taxon>Cyanobacteriota</taxon>
        <taxon>Cyanophyceae</taxon>
        <taxon>Pseudanabaenales</taxon>
        <taxon>Pseudanabaenaceae</taxon>
        <taxon>Pseudanabaena</taxon>
    </lineage>
</organism>
<dbReference type="EMBL" id="QBML01000014">
    <property type="protein sequence ID" value="PZO40600.1"/>
    <property type="molecule type" value="Genomic_DNA"/>
</dbReference>
<sequence>MLGKNKLLKFFSLIFIAISIGATLNSDSANAKNEIAKLADGNYQFCSQPEPRDWRSGAGVCFNFTKIGDRVDGYYAYPHTDDLICLRGKISSSIVSGEALALSWSGSEWIDIPKIEFKWDEEGHLNLNNHKVIRRPAINKKDGSSNLILFRQARLDTGGFYRYLKPLMPSPSQMCQWG</sequence>
<reference evidence="2 3" key="2">
    <citation type="submission" date="2018-06" db="EMBL/GenBank/DDBJ databases">
        <title>Metagenomic assembly of (sub)arctic Cyanobacteria and their associated microbiome from non-axenic cultures.</title>
        <authorList>
            <person name="Baurain D."/>
        </authorList>
    </citation>
    <scope>NUCLEOTIDE SEQUENCE [LARGE SCALE GENOMIC DNA]</scope>
    <source>
        <strain evidence="2">ULC066bin1</strain>
    </source>
</reference>
<evidence type="ECO:0000313" key="2">
    <source>
        <dbReference type="EMBL" id="PZO40600.1"/>
    </source>
</evidence>
<evidence type="ECO:0000256" key="1">
    <source>
        <dbReference type="SAM" id="SignalP"/>
    </source>
</evidence>
<protein>
    <submittedName>
        <fullName evidence="2">Uncharacterized protein</fullName>
    </submittedName>
</protein>
<reference evidence="2 3" key="1">
    <citation type="submission" date="2018-04" db="EMBL/GenBank/DDBJ databases">
        <authorList>
            <person name="Go L.Y."/>
            <person name="Mitchell J.A."/>
        </authorList>
    </citation>
    <scope>NUCLEOTIDE SEQUENCE [LARGE SCALE GENOMIC DNA]</scope>
    <source>
        <strain evidence="2">ULC066bin1</strain>
    </source>
</reference>
<name>A0A2W4W823_9CYAN</name>
<accession>A0A2W4W823</accession>
<feature type="signal peptide" evidence="1">
    <location>
        <begin position="1"/>
        <end position="31"/>
    </location>
</feature>
<gene>
    <name evidence="2" type="ORF">DCF19_11970</name>
</gene>
<feature type="chain" id="PRO_5016076542" evidence="1">
    <location>
        <begin position="32"/>
        <end position="178"/>
    </location>
</feature>
<dbReference type="Proteomes" id="UP000249467">
    <property type="component" value="Unassembled WGS sequence"/>
</dbReference>
<comment type="caution">
    <text evidence="2">The sequence shown here is derived from an EMBL/GenBank/DDBJ whole genome shotgun (WGS) entry which is preliminary data.</text>
</comment>
<proteinExistence type="predicted"/>
<evidence type="ECO:0000313" key="3">
    <source>
        <dbReference type="Proteomes" id="UP000249467"/>
    </source>
</evidence>
<dbReference type="AlphaFoldDB" id="A0A2W4W823"/>
<keyword evidence="1" id="KW-0732">Signal</keyword>